<dbReference type="AlphaFoldDB" id="A0A8H5CJE9"/>
<sequence>MTLKSTIRSNSTEFLVDIQFAKDHGLEYVFGKTNGYACYGTPGVSNVTGFCSDAGPTSPVNHLTSHCGNITFDTPYYAAIIAAEAIGNGGNTR</sequence>
<comment type="caution">
    <text evidence="1">The sequence shown here is derived from an EMBL/GenBank/DDBJ whole genome shotgun (WGS) entry which is preliminary data.</text>
</comment>
<protein>
    <submittedName>
        <fullName evidence="1">Uncharacterized protein</fullName>
    </submittedName>
</protein>
<organism evidence="1 2">
    <name type="scientific">Tetrapyrgos nigripes</name>
    <dbReference type="NCBI Taxonomy" id="182062"/>
    <lineage>
        <taxon>Eukaryota</taxon>
        <taxon>Fungi</taxon>
        <taxon>Dikarya</taxon>
        <taxon>Basidiomycota</taxon>
        <taxon>Agaricomycotina</taxon>
        <taxon>Agaricomycetes</taxon>
        <taxon>Agaricomycetidae</taxon>
        <taxon>Agaricales</taxon>
        <taxon>Marasmiineae</taxon>
        <taxon>Marasmiaceae</taxon>
        <taxon>Tetrapyrgos</taxon>
    </lineage>
</organism>
<gene>
    <name evidence="1" type="ORF">D9758_013358</name>
</gene>
<dbReference type="EMBL" id="JAACJM010000155">
    <property type="protein sequence ID" value="KAF5342842.1"/>
    <property type="molecule type" value="Genomic_DNA"/>
</dbReference>
<dbReference type="Proteomes" id="UP000559256">
    <property type="component" value="Unassembled WGS sequence"/>
</dbReference>
<evidence type="ECO:0000313" key="1">
    <source>
        <dbReference type="EMBL" id="KAF5342842.1"/>
    </source>
</evidence>
<keyword evidence="2" id="KW-1185">Reference proteome</keyword>
<evidence type="ECO:0000313" key="2">
    <source>
        <dbReference type="Proteomes" id="UP000559256"/>
    </source>
</evidence>
<proteinExistence type="predicted"/>
<accession>A0A8H5CJE9</accession>
<name>A0A8H5CJE9_9AGAR</name>
<reference evidence="1 2" key="1">
    <citation type="journal article" date="2020" name="ISME J.">
        <title>Uncovering the hidden diversity of litter-decomposition mechanisms in mushroom-forming fungi.</title>
        <authorList>
            <person name="Floudas D."/>
            <person name="Bentzer J."/>
            <person name="Ahren D."/>
            <person name="Johansson T."/>
            <person name="Persson P."/>
            <person name="Tunlid A."/>
        </authorList>
    </citation>
    <scope>NUCLEOTIDE SEQUENCE [LARGE SCALE GENOMIC DNA]</scope>
    <source>
        <strain evidence="1 2">CBS 291.85</strain>
    </source>
</reference>